<proteinExistence type="predicted"/>
<name>A0A4R5MPN0_9SPHI</name>
<evidence type="ECO:0000313" key="2">
    <source>
        <dbReference type="Proteomes" id="UP000295668"/>
    </source>
</evidence>
<dbReference type="EMBL" id="SJCY01000001">
    <property type="protein sequence ID" value="TDG37810.1"/>
    <property type="molecule type" value="Genomic_DNA"/>
</dbReference>
<accession>A0A4R5MPN0</accession>
<reference evidence="1 2" key="1">
    <citation type="submission" date="2019-02" db="EMBL/GenBank/DDBJ databases">
        <title>Pedobacter sp. nov., a novel speices isolated from soil of pinguins habitat in Antarcitica.</title>
        <authorList>
            <person name="He R.-H."/>
        </authorList>
    </citation>
    <scope>NUCLEOTIDE SEQUENCE [LARGE SCALE GENOMIC DNA]</scope>
    <source>
        <strain evidence="1 2">E01020</strain>
    </source>
</reference>
<dbReference type="Proteomes" id="UP000295668">
    <property type="component" value="Unassembled WGS sequence"/>
</dbReference>
<dbReference type="AlphaFoldDB" id="A0A4R5MPN0"/>
<protein>
    <submittedName>
        <fullName evidence="1">Uncharacterized protein</fullName>
    </submittedName>
</protein>
<dbReference type="RefSeq" id="WP_133260899.1">
    <property type="nucleotide sequence ID" value="NZ_SJCY01000001.1"/>
</dbReference>
<sequence length="163" mass="18477">MRILRNILFLSFSIIMLSSCNPIGEKLAEISLEGDGIATVDNINLKKGDVISIWTKVIEKDDSYTSKSGIRYNIECNGKSILFDSLNVNITEHVINSKKLDDSYIQSSSEKDSTVYYTMHQYETESKKFTAPIDGKYSFDFKPKRNQGSSFQDTKLAVILRKP</sequence>
<organism evidence="1 2">
    <name type="scientific">Pedobacter changchengzhani</name>
    <dbReference type="NCBI Taxonomy" id="2529274"/>
    <lineage>
        <taxon>Bacteria</taxon>
        <taxon>Pseudomonadati</taxon>
        <taxon>Bacteroidota</taxon>
        <taxon>Sphingobacteriia</taxon>
        <taxon>Sphingobacteriales</taxon>
        <taxon>Sphingobacteriaceae</taxon>
        <taxon>Pedobacter</taxon>
    </lineage>
</organism>
<evidence type="ECO:0000313" key="1">
    <source>
        <dbReference type="EMBL" id="TDG37810.1"/>
    </source>
</evidence>
<dbReference type="PROSITE" id="PS51257">
    <property type="entry name" value="PROKAR_LIPOPROTEIN"/>
    <property type="match status" value="1"/>
</dbReference>
<keyword evidence="2" id="KW-1185">Reference proteome</keyword>
<comment type="caution">
    <text evidence="1">The sequence shown here is derived from an EMBL/GenBank/DDBJ whole genome shotgun (WGS) entry which is preliminary data.</text>
</comment>
<gene>
    <name evidence="1" type="ORF">EZJ43_01585</name>
</gene>
<dbReference type="OrthoDB" id="1258616at2"/>